<evidence type="ECO:0000313" key="3">
    <source>
        <dbReference type="Proteomes" id="UP000555728"/>
    </source>
</evidence>
<feature type="transmembrane region" description="Helical" evidence="1">
    <location>
        <begin position="90"/>
        <end position="109"/>
    </location>
</feature>
<evidence type="ECO:0000313" key="2">
    <source>
        <dbReference type="EMBL" id="MBB4284470.1"/>
    </source>
</evidence>
<keyword evidence="1" id="KW-0812">Transmembrane</keyword>
<dbReference type="InterPro" id="IPR025291">
    <property type="entry name" value="DUF4153"/>
</dbReference>
<dbReference type="Pfam" id="PF13687">
    <property type="entry name" value="DUF4153"/>
    <property type="match status" value="1"/>
</dbReference>
<dbReference type="RefSeq" id="WP_184430938.1">
    <property type="nucleotide sequence ID" value="NZ_JACIGI010000001.1"/>
</dbReference>
<keyword evidence="1" id="KW-0472">Membrane</keyword>
<feature type="transmembrane region" description="Helical" evidence="1">
    <location>
        <begin position="235"/>
        <end position="258"/>
    </location>
</feature>
<dbReference type="AlphaFoldDB" id="A0A7W6RXC1"/>
<feature type="transmembrane region" description="Helical" evidence="1">
    <location>
        <begin position="338"/>
        <end position="355"/>
    </location>
</feature>
<evidence type="ECO:0000256" key="1">
    <source>
        <dbReference type="SAM" id="Phobius"/>
    </source>
</evidence>
<gene>
    <name evidence="2" type="ORF">GGD88_000176</name>
</gene>
<feature type="transmembrane region" description="Helical" evidence="1">
    <location>
        <begin position="308"/>
        <end position="326"/>
    </location>
</feature>
<keyword evidence="3" id="KW-1185">Reference proteome</keyword>
<feature type="transmembrane region" description="Helical" evidence="1">
    <location>
        <begin position="29"/>
        <end position="47"/>
    </location>
</feature>
<comment type="caution">
    <text evidence="2">The sequence shown here is derived from an EMBL/GenBank/DDBJ whole genome shotgun (WGS) entry which is preliminary data.</text>
</comment>
<organism evidence="2 3">
    <name type="scientific">Roseospira goensis</name>
    <dbReference type="NCBI Taxonomy" id="391922"/>
    <lineage>
        <taxon>Bacteria</taxon>
        <taxon>Pseudomonadati</taxon>
        <taxon>Pseudomonadota</taxon>
        <taxon>Alphaproteobacteria</taxon>
        <taxon>Rhodospirillales</taxon>
        <taxon>Rhodospirillaceae</taxon>
        <taxon>Roseospira</taxon>
    </lineage>
</organism>
<keyword evidence="1" id="KW-1133">Transmembrane helix</keyword>
<name>A0A7W6RXC1_9PROT</name>
<evidence type="ECO:0008006" key="4">
    <source>
        <dbReference type="Google" id="ProtNLM"/>
    </source>
</evidence>
<feature type="transmembrane region" description="Helical" evidence="1">
    <location>
        <begin position="278"/>
        <end position="296"/>
    </location>
</feature>
<sequence>MTSIPVSVLMSALANQPSTWLSAARGNPVAAACAVLGTLLLTVWNLADPAGALGHAVTIGLMTSGIGFFAALAVNWGLRRGGAWAQPARMVWAVIIILVAGGTLFAIPDHPEARLWPYVFWQAGAVLMALYFALRPPKDAPVESAQIVGWYGGLRVLVSAGTTWLLATLLGGGVTVALFAVDEILGLSVSQDVFEEVWILAYGLVWPMSFLVGAQQALPEESHERPPVPERTPRWVGVTVGWALIPLALLYLAILYVYLIQVVLGVAVDWGSVAGLNAAYLAFGVATHVASLPLAVDGHRLARVYRRVFPWSVPLPLLALAWALWLRLAQYGMTEPRALLTLVVVWLVILLMVWLWRGATAGPATPVGLLAVLLVLGGNGPWGAPEVSMVSQERALRELLEQHGMLEDGRAVPADGAVPVEDQRRIAHLLSYFHDRGTNYRLAEMFSDEVITAEMRLEALEIDIMATRAPASLTVRPESDQAVVTVRGFDSLLPLSVHGQGASTALSDGADATDGADSAGAATPVVALDGPAVTVAPPQSETVLRLDLSPVVERAFATTEARADGLVRLPADSLAVEATADGWRARLVPDGITVLHRGAVADVEVVSVTGVVLLAAPDRPAAAE</sequence>
<feature type="transmembrane region" description="Helical" evidence="1">
    <location>
        <begin position="115"/>
        <end position="134"/>
    </location>
</feature>
<proteinExistence type="predicted"/>
<reference evidence="2 3" key="1">
    <citation type="submission" date="2020-08" db="EMBL/GenBank/DDBJ databases">
        <title>Genome sequencing of Purple Non-Sulfur Bacteria from various extreme environments.</title>
        <authorList>
            <person name="Mayer M."/>
        </authorList>
    </citation>
    <scope>NUCLEOTIDE SEQUENCE [LARGE SCALE GENOMIC DNA]</scope>
    <source>
        <strain evidence="2 3">JA135</strain>
    </source>
</reference>
<accession>A0A7W6RXC1</accession>
<protein>
    <recommendedName>
        <fullName evidence="4">DUF4153 domain-containing protein</fullName>
    </recommendedName>
</protein>
<feature type="transmembrane region" description="Helical" evidence="1">
    <location>
        <begin position="53"/>
        <end position="78"/>
    </location>
</feature>
<feature type="transmembrane region" description="Helical" evidence="1">
    <location>
        <begin position="154"/>
        <end position="181"/>
    </location>
</feature>
<dbReference type="EMBL" id="JACIGI010000001">
    <property type="protein sequence ID" value="MBB4284470.1"/>
    <property type="molecule type" value="Genomic_DNA"/>
</dbReference>
<dbReference type="Proteomes" id="UP000555728">
    <property type="component" value="Unassembled WGS sequence"/>
</dbReference>